<comment type="caution">
    <text evidence="1">The sequence shown here is derived from an EMBL/GenBank/DDBJ whole genome shotgun (WGS) entry which is preliminary data.</text>
</comment>
<evidence type="ECO:0000313" key="1">
    <source>
        <dbReference type="EMBL" id="KAJ8951259.1"/>
    </source>
</evidence>
<dbReference type="Proteomes" id="UP001162162">
    <property type="component" value="Unassembled WGS sequence"/>
</dbReference>
<sequence length="237" mass="27011">MLPGAKKRVMQRKEPAKRLTLEQKLDLINHAKNGVKNVELCKITLKTKGEKKSADTEESQAYYLGLSERVMQRKEPAKRLTLEQKLELINHAKNGVKNDELSWSDVSAETLRNAWGKLIDRDMPRNNSCQDSTLEACDLLNNLPKSKEISVEDTNERLQADSTEDTWRRLTDEEIIAAAQGYTIQDDSDNAGNNNNDVAKKRSKEGLIRAALILNDWIKYDPESDVEECKMLLKLKQ</sequence>
<proteinExistence type="predicted"/>
<organism evidence="1 2">
    <name type="scientific">Aromia moschata</name>
    <dbReference type="NCBI Taxonomy" id="1265417"/>
    <lineage>
        <taxon>Eukaryota</taxon>
        <taxon>Metazoa</taxon>
        <taxon>Ecdysozoa</taxon>
        <taxon>Arthropoda</taxon>
        <taxon>Hexapoda</taxon>
        <taxon>Insecta</taxon>
        <taxon>Pterygota</taxon>
        <taxon>Neoptera</taxon>
        <taxon>Endopterygota</taxon>
        <taxon>Coleoptera</taxon>
        <taxon>Polyphaga</taxon>
        <taxon>Cucujiformia</taxon>
        <taxon>Chrysomeloidea</taxon>
        <taxon>Cerambycidae</taxon>
        <taxon>Cerambycinae</taxon>
        <taxon>Callichromatini</taxon>
        <taxon>Aromia</taxon>
    </lineage>
</organism>
<accession>A0AAV8YK25</accession>
<dbReference type="EMBL" id="JAPWTK010000087">
    <property type="protein sequence ID" value="KAJ8951259.1"/>
    <property type="molecule type" value="Genomic_DNA"/>
</dbReference>
<evidence type="ECO:0008006" key="3">
    <source>
        <dbReference type="Google" id="ProtNLM"/>
    </source>
</evidence>
<gene>
    <name evidence="1" type="ORF">NQ318_008162</name>
</gene>
<evidence type="ECO:0000313" key="2">
    <source>
        <dbReference type="Proteomes" id="UP001162162"/>
    </source>
</evidence>
<name>A0AAV8YK25_9CUCU</name>
<protein>
    <recommendedName>
        <fullName evidence="3">HTH psq-type domain-containing protein</fullName>
    </recommendedName>
</protein>
<keyword evidence="2" id="KW-1185">Reference proteome</keyword>
<feature type="non-terminal residue" evidence="1">
    <location>
        <position position="237"/>
    </location>
</feature>
<reference evidence="1" key="1">
    <citation type="journal article" date="2023" name="Insect Mol. Biol.">
        <title>Genome sequencing provides insights into the evolution of gene families encoding plant cell wall-degrading enzymes in longhorned beetles.</title>
        <authorList>
            <person name="Shin N.R."/>
            <person name="Okamura Y."/>
            <person name="Kirsch R."/>
            <person name="Pauchet Y."/>
        </authorList>
    </citation>
    <scope>NUCLEOTIDE SEQUENCE</scope>
    <source>
        <strain evidence="1">AMC_N1</strain>
    </source>
</reference>
<dbReference type="AlphaFoldDB" id="A0AAV8YK25"/>